<dbReference type="AlphaFoldDB" id="A0A0F9FPP5"/>
<accession>A0A0F9FPP5</accession>
<reference evidence="4" key="1">
    <citation type="journal article" date="2015" name="Nature">
        <title>Complex archaea that bridge the gap between prokaryotes and eukaryotes.</title>
        <authorList>
            <person name="Spang A."/>
            <person name="Saw J.H."/>
            <person name="Jorgensen S.L."/>
            <person name="Zaremba-Niedzwiedzka K."/>
            <person name="Martijn J."/>
            <person name="Lind A.E."/>
            <person name="van Eijk R."/>
            <person name="Schleper C."/>
            <person name="Guy L."/>
            <person name="Ettema T.J."/>
        </authorList>
    </citation>
    <scope>NUCLEOTIDE SEQUENCE</scope>
</reference>
<keyword evidence="2" id="KW-0342">GTP-binding</keyword>
<gene>
    <name evidence="4" type="ORF">LCGC14_2279690</name>
</gene>
<dbReference type="InterPro" id="IPR009000">
    <property type="entry name" value="Transl_B-barrel_sf"/>
</dbReference>
<dbReference type="EMBL" id="LAZR01031684">
    <property type="protein sequence ID" value="KKL53012.1"/>
    <property type="molecule type" value="Genomic_DNA"/>
</dbReference>
<dbReference type="SUPFAM" id="SSF50447">
    <property type="entry name" value="Translation proteins"/>
    <property type="match status" value="1"/>
</dbReference>
<feature type="non-terminal residue" evidence="4">
    <location>
        <position position="1"/>
    </location>
</feature>
<dbReference type="InterPro" id="IPR009001">
    <property type="entry name" value="Transl_elong_EF1A/Init_IF2_C"/>
</dbReference>
<name>A0A0F9FPP5_9ZZZZ</name>
<dbReference type="InterPro" id="IPR054696">
    <property type="entry name" value="GTP-eEF1A_C"/>
</dbReference>
<organism evidence="4">
    <name type="scientific">marine sediment metagenome</name>
    <dbReference type="NCBI Taxonomy" id="412755"/>
    <lineage>
        <taxon>unclassified sequences</taxon>
        <taxon>metagenomes</taxon>
        <taxon>ecological metagenomes</taxon>
    </lineage>
</organism>
<proteinExistence type="predicted"/>
<evidence type="ECO:0000256" key="1">
    <source>
        <dbReference type="ARBA" id="ARBA00022741"/>
    </source>
</evidence>
<feature type="domain" description="GTP-eEF1A C-terminal" evidence="3">
    <location>
        <begin position="71"/>
        <end position="166"/>
    </location>
</feature>
<dbReference type="SUPFAM" id="SSF50465">
    <property type="entry name" value="EF-Tu/eEF-1alpha/eIF2-gamma C-terminal domain"/>
    <property type="match status" value="1"/>
</dbReference>
<dbReference type="Pfam" id="PF22594">
    <property type="entry name" value="GTP-eEF1A_C"/>
    <property type="match status" value="1"/>
</dbReference>
<protein>
    <recommendedName>
        <fullName evidence="3">GTP-eEF1A C-terminal domain-containing protein</fullName>
    </recommendedName>
</protein>
<dbReference type="GO" id="GO:0005525">
    <property type="term" value="F:GTP binding"/>
    <property type="evidence" value="ECO:0007669"/>
    <property type="project" value="UniProtKB-KW"/>
</dbReference>
<comment type="caution">
    <text evidence="4">The sequence shown here is derived from an EMBL/GenBank/DDBJ whole genome shotgun (WGS) entry which is preliminary data.</text>
</comment>
<evidence type="ECO:0000259" key="3">
    <source>
        <dbReference type="Pfam" id="PF22594"/>
    </source>
</evidence>
<evidence type="ECO:0000313" key="4">
    <source>
        <dbReference type="EMBL" id="KKL53012.1"/>
    </source>
</evidence>
<dbReference type="Gene3D" id="2.40.30.10">
    <property type="entry name" value="Translation factors"/>
    <property type="match status" value="2"/>
</dbReference>
<sequence>VLNAPMSAKLLPGPADATIATVEVFGEVRRSAEAGECIGVTLAEAVESPEGMVLCAPGSLPDVSDRLSGWLFWLSNDPLLVEESLHVRIVTQDIPVRVEGITRHAATAGADARDDEERVDQLAYGQIGRVSLKMASPLVREPFANANSLGTFTLLRSGDVVGAGTVIE</sequence>
<evidence type="ECO:0000256" key="2">
    <source>
        <dbReference type="ARBA" id="ARBA00023134"/>
    </source>
</evidence>
<keyword evidence="1" id="KW-0547">Nucleotide-binding</keyword>